<dbReference type="EMBL" id="JBHSDU010000015">
    <property type="protein sequence ID" value="MFC4314962.1"/>
    <property type="molecule type" value="Genomic_DNA"/>
</dbReference>
<evidence type="ECO:0000313" key="2">
    <source>
        <dbReference type="Proteomes" id="UP001595904"/>
    </source>
</evidence>
<dbReference type="PANTHER" id="PTHR35175:SF2">
    <property type="entry name" value="DUF1289 DOMAIN-CONTAINING PROTEIN"/>
    <property type="match status" value="1"/>
</dbReference>
<comment type="caution">
    <text evidence="1">The sequence shown here is derived from an EMBL/GenBank/DDBJ whole genome shotgun (WGS) entry which is preliminary data.</text>
</comment>
<protein>
    <submittedName>
        <fullName evidence="1">DUF1289 domain-containing protein</fullName>
    </submittedName>
</protein>
<dbReference type="InterPro" id="IPR010710">
    <property type="entry name" value="DUF1289"/>
</dbReference>
<proteinExistence type="predicted"/>
<name>A0ABV8T5A8_9GAMM</name>
<evidence type="ECO:0000313" key="1">
    <source>
        <dbReference type="EMBL" id="MFC4314962.1"/>
    </source>
</evidence>
<organism evidence="1 2">
    <name type="scientific">Steroidobacter flavus</name>
    <dbReference type="NCBI Taxonomy" id="1842136"/>
    <lineage>
        <taxon>Bacteria</taxon>
        <taxon>Pseudomonadati</taxon>
        <taxon>Pseudomonadota</taxon>
        <taxon>Gammaproteobacteria</taxon>
        <taxon>Steroidobacterales</taxon>
        <taxon>Steroidobacteraceae</taxon>
        <taxon>Steroidobacter</taxon>
    </lineage>
</organism>
<gene>
    <name evidence="1" type="ORF">ACFPN2_38235</name>
</gene>
<accession>A0ABV8T5A8</accession>
<reference evidence="2" key="1">
    <citation type="journal article" date="2019" name="Int. J. Syst. Evol. Microbiol.">
        <title>The Global Catalogue of Microorganisms (GCM) 10K type strain sequencing project: providing services to taxonomists for standard genome sequencing and annotation.</title>
        <authorList>
            <consortium name="The Broad Institute Genomics Platform"/>
            <consortium name="The Broad Institute Genome Sequencing Center for Infectious Disease"/>
            <person name="Wu L."/>
            <person name="Ma J."/>
        </authorList>
    </citation>
    <scope>NUCLEOTIDE SEQUENCE [LARGE SCALE GENOMIC DNA]</scope>
    <source>
        <strain evidence="2">CGMCC 1.10759</strain>
    </source>
</reference>
<sequence>MTLPPPSPAVASPCIKVCVLDARQVCVGCGRTIDEIAQWSRLTEEQRREVVDRARQRCSQAAS</sequence>
<dbReference type="PANTHER" id="PTHR35175">
    <property type="entry name" value="DUF1289 DOMAIN-CONTAINING PROTEIN"/>
    <property type="match status" value="1"/>
</dbReference>
<dbReference type="Pfam" id="PF06945">
    <property type="entry name" value="DUF1289"/>
    <property type="match status" value="1"/>
</dbReference>
<dbReference type="Proteomes" id="UP001595904">
    <property type="component" value="Unassembled WGS sequence"/>
</dbReference>
<dbReference type="RefSeq" id="WP_380606565.1">
    <property type="nucleotide sequence ID" value="NZ_JBHSDU010000015.1"/>
</dbReference>
<keyword evidence="2" id="KW-1185">Reference proteome</keyword>